<feature type="transmembrane region" description="Helical" evidence="6">
    <location>
        <begin position="96"/>
        <end position="119"/>
    </location>
</feature>
<dbReference type="InterPro" id="IPR025857">
    <property type="entry name" value="MacB_PCD"/>
</dbReference>
<dbReference type="NCBIfam" id="NF038404">
    <property type="entry name" value="perm_prefix_2"/>
    <property type="match status" value="1"/>
</dbReference>
<feature type="domain" description="MacB-like periplasmic core" evidence="8">
    <location>
        <begin position="98"/>
        <end position="320"/>
    </location>
</feature>
<dbReference type="EMBL" id="JAHESF010000011">
    <property type="protein sequence ID" value="MBT1697842.1"/>
    <property type="molecule type" value="Genomic_DNA"/>
</dbReference>
<dbReference type="InterPro" id="IPR050250">
    <property type="entry name" value="Macrolide_Exporter_MacB"/>
</dbReference>
<reference evidence="9 10" key="1">
    <citation type="submission" date="2021-05" db="EMBL/GenBank/DDBJ databases">
        <title>A Polyphasic approach of four new species of the genus Ohtaekwangia: Ohtaekwangia histidinii sp. nov., Ohtaekwangia cretensis sp. nov., Ohtaekwangia indiensis sp. nov., Ohtaekwangia reichenbachii sp. nov. from diverse environment.</title>
        <authorList>
            <person name="Octaviana S."/>
        </authorList>
    </citation>
    <scope>NUCLEOTIDE SEQUENCE [LARGE SCALE GENOMIC DNA]</scope>
    <source>
        <strain evidence="9 10">PWU4</strain>
    </source>
</reference>
<proteinExistence type="predicted"/>
<keyword evidence="2" id="KW-1003">Cell membrane</keyword>
<feature type="transmembrane region" description="Helical" evidence="6">
    <location>
        <begin position="466"/>
        <end position="493"/>
    </location>
</feature>
<evidence type="ECO:0000313" key="9">
    <source>
        <dbReference type="EMBL" id="MBT1697842.1"/>
    </source>
</evidence>
<sequence length="885" mass="99538">MMIHHPQKNNLALRFLSWFCPPALYEGIEGDLLEQYDQDAHEIGTKAARRRLVLNVLRFFRPGILLRNRFSLQLINSVMIGNYFKVASRNILRRKLYSFINASGLSIGIAFCVLIYLFIQDEKSFDQFHASKERLYMMHGFEYNSKASGPEDQFHKIAPMQMALPQVMKSELPEVEYATHFAGNSGLMKYDDKVFRENVTYVDADFFRMFSFRLINGNAEKLFVTNDEVVLTDAIARKYFGDKDPMGELVMIGERTLKVTGIIESPPANSSLDFQILTPIQGSRGYNQHNLNSWLNMGWSALVQLHPGTDLANLETKLDKLAEKYMGEHLQQWKQERKVPDGIMPYTFRFTNLADIHFDKSLGGRRVSDRKYSWILGGVAVLILLIACINYITLALTTSARRRMEVGVRKVAGAYKRQLVYQFSVESVLLAFISMVIGIGLTVLFLPAFNSFTGKGITLDLMEIPSLAVACLGIALLVGLLAGSYPAFFLSGYRPVDVLKGGFTTRLQAGFTKPLVVLQFAFSAFLIISSVTMYRQMEYVSTKDLGYDQHQLVVIRTNAMRGEDSLKIGERLQHRAMLNPAVVSVSATNFPFAGGDGMIYNIMNNRDGKSVSGYVVDANFIKTMNMKLALGRDFDINNAADGINTIIVNEALVKELKWNDPLQERLKFSHSDTLGSRIIGVVRDFHFNSLLSDVGPAFLSIDTHYGRLDHILVKIAPDNIPETLARLQKDYTMVAPGKPFEYSFLDENVAQQYGKFNRWMSIMGLATVFAILISCLGLFGLAGINAVNRTKEIGIRKVLGADLGAIFVMLNKQFVWLSVIAFLIAAPLSWYAMDQWLSSFHFRIEMGWPLFVTGMVIGLFIALLSVSYHGIKAALINPAETLKYE</sequence>
<keyword evidence="3 6" id="KW-0812">Transmembrane</keyword>
<name>A0AAP2DMY5_9BACT</name>
<feature type="transmembrane region" description="Helical" evidence="6">
    <location>
        <begin position="419"/>
        <end position="446"/>
    </location>
</feature>
<feature type="transmembrane region" description="Helical" evidence="6">
    <location>
        <begin position="848"/>
        <end position="868"/>
    </location>
</feature>
<dbReference type="Pfam" id="PF12704">
    <property type="entry name" value="MacB_PCD"/>
    <property type="match status" value="2"/>
</dbReference>
<keyword evidence="5 6" id="KW-0472">Membrane</keyword>
<evidence type="ECO:0000259" key="7">
    <source>
        <dbReference type="Pfam" id="PF02687"/>
    </source>
</evidence>
<feature type="transmembrane region" description="Helical" evidence="6">
    <location>
        <begin position="814"/>
        <end position="833"/>
    </location>
</feature>
<evidence type="ECO:0000259" key="8">
    <source>
        <dbReference type="Pfam" id="PF12704"/>
    </source>
</evidence>
<evidence type="ECO:0000256" key="5">
    <source>
        <dbReference type="ARBA" id="ARBA00023136"/>
    </source>
</evidence>
<dbReference type="InterPro" id="IPR047699">
    <property type="entry name" value="Permease_put_prefix"/>
</dbReference>
<dbReference type="Pfam" id="PF02687">
    <property type="entry name" value="FtsX"/>
    <property type="match status" value="2"/>
</dbReference>
<evidence type="ECO:0000256" key="4">
    <source>
        <dbReference type="ARBA" id="ARBA00022989"/>
    </source>
</evidence>
<keyword evidence="10" id="KW-1185">Reference proteome</keyword>
<dbReference type="GO" id="GO:0005886">
    <property type="term" value="C:plasma membrane"/>
    <property type="evidence" value="ECO:0007669"/>
    <property type="project" value="UniProtKB-SubCell"/>
</dbReference>
<keyword evidence="4 6" id="KW-1133">Transmembrane helix</keyword>
<feature type="domain" description="ABC3 transporter permease C-terminal" evidence="7">
    <location>
        <begin position="766"/>
        <end position="875"/>
    </location>
</feature>
<comment type="subcellular location">
    <subcellularLocation>
        <location evidence="1">Cell membrane</location>
        <topology evidence="1">Multi-pass membrane protein</topology>
    </subcellularLocation>
</comment>
<feature type="transmembrane region" description="Helical" evidence="6">
    <location>
        <begin position="759"/>
        <end position="787"/>
    </location>
</feature>
<dbReference type="PANTHER" id="PTHR30572">
    <property type="entry name" value="MEMBRANE COMPONENT OF TRANSPORTER-RELATED"/>
    <property type="match status" value="1"/>
</dbReference>
<comment type="caution">
    <text evidence="9">The sequence shown here is derived from an EMBL/GenBank/DDBJ whole genome shotgun (WGS) entry which is preliminary data.</text>
</comment>
<organism evidence="9 10">
    <name type="scientific">Chryseosolibacter histidini</name>
    <dbReference type="NCBI Taxonomy" id="2782349"/>
    <lineage>
        <taxon>Bacteria</taxon>
        <taxon>Pseudomonadati</taxon>
        <taxon>Bacteroidota</taxon>
        <taxon>Cytophagia</taxon>
        <taxon>Cytophagales</taxon>
        <taxon>Chryseotaleaceae</taxon>
        <taxon>Chryseosolibacter</taxon>
    </lineage>
</organism>
<dbReference type="Proteomes" id="UP001319200">
    <property type="component" value="Unassembled WGS sequence"/>
</dbReference>
<evidence type="ECO:0000256" key="6">
    <source>
        <dbReference type="SAM" id="Phobius"/>
    </source>
</evidence>
<evidence type="ECO:0000313" key="10">
    <source>
        <dbReference type="Proteomes" id="UP001319200"/>
    </source>
</evidence>
<evidence type="ECO:0000256" key="3">
    <source>
        <dbReference type="ARBA" id="ARBA00022692"/>
    </source>
</evidence>
<dbReference type="RefSeq" id="WP_254163712.1">
    <property type="nucleotide sequence ID" value="NZ_JAHESF010000011.1"/>
</dbReference>
<evidence type="ECO:0000256" key="2">
    <source>
        <dbReference type="ARBA" id="ARBA00022475"/>
    </source>
</evidence>
<feature type="transmembrane region" description="Helical" evidence="6">
    <location>
        <begin position="374"/>
        <end position="398"/>
    </location>
</feature>
<feature type="domain" description="ABC3 transporter permease C-terminal" evidence="7">
    <location>
        <begin position="379"/>
        <end position="491"/>
    </location>
</feature>
<feature type="domain" description="MacB-like periplasmic core" evidence="8">
    <location>
        <begin position="527"/>
        <end position="726"/>
    </location>
</feature>
<dbReference type="PANTHER" id="PTHR30572:SF18">
    <property type="entry name" value="ABC-TYPE MACROLIDE FAMILY EXPORT SYSTEM PERMEASE COMPONENT 2"/>
    <property type="match status" value="1"/>
</dbReference>
<accession>A0AAP2DMY5</accession>
<dbReference type="InterPro" id="IPR003838">
    <property type="entry name" value="ABC3_permease_C"/>
</dbReference>
<dbReference type="GO" id="GO:0022857">
    <property type="term" value="F:transmembrane transporter activity"/>
    <property type="evidence" value="ECO:0007669"/>
    <property type="project" value="TreeGrafter"/>
</dbReference>
<gene>
    <name evidence="9" type="ORF">KK083_13195</name>
</gene>
<evidence type="ECO:0000256" key="1">
    <source>
        <dbReference type="ARBA" id="ARBA00004651"/>
    </source>
</evidence>
<feature type="transmembrane region" description="Helical" evidence="6">
    <location>
        <begin position="514"/>
        <end position="534"/>
    </location>
</feature>
<protein>
    <submittedName>
        <fullName evidence="9">ABC transporter permease</fullName>
    </submittedName>
</protein>
<dbReference type="AlphaFoldDB" id="A0AAP2DMY5"/>